<sequence>MSDNPIVSPFRISKKDSEKLNRNDAFKAVRDHLRRQEMGMDAPSFCSLHCRSCSKQDQEEFRLHRDIIHTILLPLFLLHHQASRIATSALPGIKSTDCERAFRGEARSAYAWLQCILREEHDWYQTERCPACIVLHVLNSEPTIRFVAVACLLSDNLQGLSPLDAQKRLPSFDFFFDALEGAVREDPFWGNDFWPDIEHRARTLTDGVKQLVVQCLVLRAAVERQSLQSQSLYNPAAYVRCDLTQQQTGHTVAMRSSNFARKHSRKTVEEHKCLAAKVSANRYLPIYPSGQTQTTKRSPQLASLFQAAQANKSEDAEAGLPQTARPGPYMQQDGAWL</sequence>
<evidence type="ECO:0000313" key="3">
    <source>
        <dbReference type="Proteomes" id="UP000653565"/>
    </source>
</evidence>
<reference evidence="2" key="1">
    <citation type="journal article" date="2020" name="bioRxiv">
        <title>Genomic and phenotypic heterogeneity of clinical isolates of the human pathogens Aspergillus fumigatus, Aspergillus lentulus and Aspergillus fumigatiaffinis.</title>
        <authorList>
            <person name="dos Santos R.A.C."/>
            <person name="Steenwyk J.L."/>
            <person name="Rivero-Menendez O."/>
            <person name="Mead M.E."/>
            <person name="Silva L.P."/>
            <person name="Bastos R.W."/>
            <person name="Alastruey-Izquierdo A."/>
            <person name="Goldman G.H."/>
            <person name="Rokas A."/>
        </authorList>
    </citation>
    <scope>NUCLEOTIDE SEQUENCE</scope>
    <source>
        <strain evidence="2">CNM-CM6805</strain>
    </source>
</reference>
<comment type="caution">
    <text evidence="2">The sequence shown here is derived from an EMBL/GenBank/DDBJ whole genome shotgun (WGS) entry which is preliminary data.</text>
</comment>
<keyword evidence="3" id="KW-1185">Reference proteome</keyword>
<evidence type="ECO:0000313" key="2">
    <source>
        <dbReference type="EMBL" id="KAF4232117.1"/>
    </source>
</evidence>
<dbReference type="OrthoDB" id="5272500at2759"/>
<dbReference type="Proteomes" id="UP000653565">
    <property type="component" value="Unassembled WGS sequence"/>
</dbReference>
<gene>
    <name evidence="2" type="ORF">CNMCM6805_010168</name>
</gene>
<accession>A0A8H4GZF9</accession>
<organism evidence="2 3">
    <name type="scientific">Aspergillus fumigatiaffinis</name>
    <dbReference type="NCBI Taxonomy" id="340414"/>
    <lineage>
        <taxon>Eukaryota</taxon>
        <taxon>Fungi</taxon>
        <taxon>Dikarya</taxon>
        <taxon>Ascomycota</taxon>
        <taxon>Pezizomycotina</taxon>
        <taxon>Eurotiomycetes</taxon>
        <taxon>Eurotiomycetidae</taxon>
        <taxon>Eurotiales</taxon>
        <taxon>Aspergillaceae</taxon>
        <taxon>Aspergillus</taxon>
        <taxon>Aspergillus subgen. Fumigati</taxon>
    </lineage>
</organism>
<name>A0A8H4GZF9_9EURO</name>
<dbReference type="EMBL" id="JAAAPX010000095">
    <property type="protein sequence ID" value="KAF4232117.1"/>
    <property type="molecule type" value="Genomic_DNA"/>
</dbReference>
<evidence type="ECO:0000256" key="1">
    <source>
        <dbReference type="SAM" id="MobiDB-lite"/>
    </source>
</evidence>
<proteinExistence type="predicted"/>
<dbReference type="AlphaFoldDB" id="A0A8H4GZF9"/>
<feature type="region of interest" description="Disordered" evidence="1">
    <location>
        <begin position="312"/>
        <end position="337"/>
    </location>
</feature>
<protein>
    <submittedName>
        <fullName evidence="2">Uncharacterized protein</fullName>
    </submittedName>
</protein>
<reference evidence="2" key="2">
    <citation type="submission" date="2020-04" db="EMBL/GenBank/DDBJ databases">
        <authorList>
            <person name="Santos R.A.C."/>
            <person name="Steenwyk J.L."/>
            <person name="Rivero-Menendez O."/>
            <person name="Mead M.E."/>
            <person name="Silva L.P."/>
            <person name="Bastos R.W."/>
            <person name="Alastruey-Izquierdo A."/>
            <person name="Goldman G.H."/>
            <person name="Rokas A."/>
        </authorList>
    </citation>
    <scope>NUCLEOTIDE SEQUENCE</scope>
    <source>
        <strain evidence="2">CNM-CM6805</strain>
    </source>
</reference>